<evidence type="ECO:0000313" key="3">
    <source>
        <dbReference type="EMBL" id="RDK96006.1"/>
    </source>
</evidence>
<keyword evidence="4" id="KW-1185">Reference proteome</keyword>
<gene>
    <name evidence="3" type="ORF">C8D90_102493</name>
</gene>
<dbReference type="Pfam" id="PF00657">
    <property type="entry name" value="Lipase_GDSL"/>
    <property type="match status" value="1"/>
</dbReference>
<protein>
    <submittedName>
        <fullName evidence="3">Phospholipase/lecithinase/hemolysin</fullName>
    </submittedName>
</protein>
<organism evidence="3 4">
    <name type="scientific">Enterobacillus tribolii</name>
    <dbReference type="NCBI Taxonomy" id="1487935"/>
    <lineage>
        <taxon>Bacteria</taxon>
        <taxon>Pseudomonadati</taxon>
        <taxon>Pseudomonadota</taxon>
        <taxon>Gammaproteobacteria</taxon>
        <taxon>Enterobacterales</taxon>
        <taxon>Hafniaceae</taxon>
        <taxon>Enterobacillus</taxon>
    </lineage>
</organism>
<reference evidence="3 4" key="1">
    <citation type="submission" date="2018-07" db="EMBL/GenBank/DDBJ databases">
        <title>Genomic Encyclopedia of Type Strains, Phase IV (KMG-IV): sequencing the most valuable type-strain genomes for metagenomic binning, comparative biology and taxonomic classification.</title>
        <authorList>
            <person name="Goeker M."/>
        </authorList>
    </citation>
    <scope>NUCLEOTIDE SEQUENCE [LARGE SCALE GENOMIC DNA]</scope>
    <source>
        <strain evidence="3 4">DSM 103736</strain>
    </source>
</reference>
<keyword evidence="1" id="KW-0378">Hydrolase</keyword>
<dbReference type="SUPFAM" id="SSF52266">
    <property type="entry name" value="SGNH hydrolase"/>
    <property type="match status" value="1"/>
</dbReference>
<keyword evidence="2" id="KW-0732">Signal</keyword>
<dbReference type="GO" id="GO:0016788">
    <property type="term" value="F:hydrolase activity, acting on ester bonds"/>
    <property type="evidence" value="ECO:0007669"/>
    <property type="project" value="InterPro"/>
</dbReference>
<sequence>MNKLTLALLLSSIISSVYAADNDHLISETSVPPEKSTLRAFGNGDTYTYIKCVYRKNKDKAFDASSSWEWGRADNAANDYATVNGHWYSGAILTNMFYTKSSYQDIENVCINTLNKKGISYSDMIPYASDYTLSYYYSFWNEGDSVPTIDVGNKKLDRMVVFGDSLSDTINVYNGSYGTVPNSTTWYLGHFSNGLVWHEYLSKKHIKVPSYTWATGNAESGGNLIFSGFDQQLDSFDAYIKKSSGYDINKTLFLALFGGNDFITGNKSPDHIINNYKASLVRLKNLGAKQIVVLTLPDFSTVPAVKSKSQAERDKLKNKSVEFNMKLSSLIDSLRATYPDVTWIMPDLNAAFDKIVKNPADFGYVNTTDTCLNLWGSSIDYIAGSSPRDECKNSNGAFIFWDNMHPTTKTHEILSDILAGEIKSSL</sequence>
<dbReference type="Proteomes" id="UP000254848">
    <property type="component" value="Unassembled WGS sequence"/>
</dbReference>
<dbReference type="OrthoDB" id="5292073at2"/>
<dbReference type="InterPro" id="IPR001087">
    <property type="entry name" value="GDSL"/>
</dbReference>
<dbReference type="AlphaFoldDB" id="A0A370R379"/>
<dbReference type="PANTHER" id="PTHR45648">
    <property type="entry name" value="GDSL LIPASE/ACYLHYDROLASE FAMILY PROTEIN (AFU_ORTHOLOGUE AFUA_4G14700)"/>
    <property type="match status" value="1"/>
</dbReference>
<comment type="caution">
    <text evidence="3">The sequence shown here is derived from an EMBL/GenBank/DDBJ whole genome shotgun (WGS) entry which is preliminary data.</text>
</comment>
<dbReference type="CDD" id="cd01846">
    <property type="entry name" value="fatty_acyltransferase_like"/>
    <property type="match status" value="1"/>
</dbReference>
<evidence type="ECO:0000313" key="4">
    <source>
        <dbReference type="Proteomes" id="UP000254848"/>
    </source>
</evidence>
<accession>A0A370R379</accession>
<name>A0A370R379_9GAMM</name>
<evidence type="ECO:0000256" key="2">
    <source>
        <dbReference type="SAM" id="SignalP"/>
    </source>
</evidence>
<dbReference type="EMBL" id="QRAP01000002">
    <property type="protein sequence ID" value="RDK96006.1"/>
    <property type="molecule type" value="Genomic_DNA"/>
</dbReference>
<dbReference type="PANTHER" id="PTHR45648:SF22">
    <property type="entry name" value="GDSL LIPASE_ACYLHYDROLASE FAMILY PROTEIN (AFU_ORTHOLOGUE AFUA_4G14700)"/>
    <property type="match status" value="1"/>
</dbReference>
<dbReference type="InterPro" id="IPR036514">
    <property type="entry name" value="SGNH_hydro_sf"/>
</dbReference>
<dbReference type="InterPro" id="IPR051058">
    <property type="entry name" value="GDSL_Est/Lipase"/>
</dbReference>
<feature type="signal peptide" evidence="2">
    <location>
        <begin position="1"/>
        <end position="19"/>
    </location>
</feature>
<feature type="chain" id="PRO_5017050691" evidence="2">
    <location>
        <begin position="20"/>
        <end position="426"/>
    </location>
</feature>
<evidence type="ECO:0000256" key="1">
    <source>
        <dbReference type="ARBA" id="ARBA00022801"/>
    </source>
</evidence>
<dbReference type="Gene3D" id="3.40.50.1110">
    <property type="entry name" value="SGNH hydrolase"/>
    <property type="match status" value="1"/>
</dbReference>
<proteinExistence type="predicted"/>
<dbReference type="RefSeq" id="WP_115457730.1">
    <property type="nucleotide sequence ID" value="NZ_QRAP01000002.1"/>
</dbReference>